<comment type="similarity">
    <text evidence="3">Belongs to the methylenetetrahydrofolate reductase family.</text>
</comment>
<proteinExistence type="inferred from homology"/>
<evidence type="ECO:0000256" key="2">
    <source>
        <dbReference type="ARBA" id="ARBA00004777"/>
    </source>
</evidence>
<comment type="caution">
    <text evidence="8">The sequence shown here is derived from an EMBL/GenBank/DDBJ whole genome shotgun (WGS) entry which is preliminary data.</text>
</comment>
<keyword evidence="4" id="KW-0285">Flavoprotein</keyword>
<evidence type="ECO:0000256" key="4">
    <source>
        <dbReference type="ARBA" id="ARBA00022630"/>
    </source>
</evidence>
<evidence type="ECO:0000256" key="7">
    <source>
        <dbReference type="RuleBase" id="RU004254"/>
    </source>
</evidence>
<protein>
    <recommendedName>
        <fullName evidence="10">Methylenetetrahydrofolate reductase (NAD(P)H)</fullName>
    </recommendedName>
</protein>
<dbReference type="AlphaFoldDB" id="A0AAV1J1V0"/>
<dbReference type="Proteomes" id="UP001497472">
    <property type="component" value="Unassembled WGS sequence"/>
</dbReference>
<dbReference type="SUPFAM" id="SSF51730">
    <property type="entry name" value="FAD-linked oxidoreductase"/>
    <property type="match status" value="1"/>
</dbReference>
<dbReference type="GO" id="GO:0005829">
    <property type="term" value="C:cytosol"/>
    <property type="evidence" value="ECO:0007669"/>
    <property type="project" value="TreeGrafter"/>
</dbReference>
<comment type="cofactor">
    <cofactor evidence="1">
        <name>FAD</name>
        <dbReference type="ChEBI" id="CHEBI:57692"/>
    </cofactor>
</comment>
<keyword evidence="9" id="KW-1185">Reference proteome</keyword>
<dbReference type="InterPro" id="IPR029041">
    <property type="entry name" value="FAD-linked_oxidoreductase-like"/>
</dbReference>
<reference evidence="8 9" key="1">
    <citation type="submission" date="2023-11" db="EMBL/GenBank/DDBJ databases">
        <authorList>
            <person name="Okamura Y."/>
        </authorList>
    </citation>
    <scope>NUCLEOTIDE SEQUENCE [LARGE SCALE GENOMIC DNA]</scope>
</reference>
<accession>A0AAV1J1V0</accession>
<dbReference type="GO" id="GO:0009086">
    <property type="term" value="P:methionine biosynthetic process"/>
    <property type="evidence" value="ECO:0007669"/>
    <property type="project" value="TreeGrafter"/>
</dbReference>
<dbReference type="GO" id="GO:0071949">
    <property type="term" value="F:FAD binding"/>
    <property type="evidence" value="ECO:0007669"/>
    <property type="project" value="TreeGrafter"/>
</dbReference>
<evidence type="ECO:0000256" key="3">
    <source>
        <dbReference type="ARBA" id="ARBA00006743"/>
    </source>
</evidence>
<dbReference type="EMBL" id="CAVLEF010000004">
    <property type="protein sequence ID" value="CAK1543098.1"/>
    <property type="molecule type" value="Genomic_DNA"/>
</dbReference>
<evidence type="ECO:0000313" key="8">
    <source>
        <dbReference type="EMBL" id="CAK1543098.1"/>
    </source>
</evidence>
<evidence type="ECO:0000256" key="6">
    <source>
        <dbReference type="ARBA" id="ARBA00023002"/>
    </source>
</evidence>
<evidence type="ECO:0008006" key="10">
    <source>
        <dbReference type="Google" id="ProtNLM"/>
    </source>
</evidence>
<sequence length="299" mass="34245">MYLCFLILLRENERAILNIIKQILADIDMGHKITELLSNAEKFSYSFEVTPDITEDKLNNISLEPAFYSITWHAKLYEFKDLNIPPLRLAESLANKNKNVLLNLSCHKLRKPYLNGVLDYLKSNNVCNLFAIQGEGYDENLSDFKSTSELVTYIREHSGDFFSIGVAGHCEKLASVEALKSKMDSGADFIMTQAFFDPNVFKSFVDKCKDADITAPIIPGVFPFENQAEVERFITLCKIHVDPNVMETIKNQSTVHIVKNLIDFILKETDVRHFHFFTMNKFERASNIIEEVIKSEGIR</sequence>
<dbReference type="PANTHER" id="PTHR45754:SF3">
    <property type="entry name" value="METHYLENETETRAHYDROFOLATE REDUCTASE (NADPH)"/>
    <property type="match status" value="1"/>
</dbReference>
<evidence type="ECO:0000256" key="5">
    <source>
        <dbReference type="ARBA" id="ARBA00022827"/>
    </source>
</evidence>
<dbReference type="GO" id="GO:0035999">
    <property type="term" value="P:tetrahydrofolate interconversion"/>
    <property type="evidence" value="ECO:0007669"/>
    <property type="project" value="TreeGrafter"/>
</dbReference>
<name>A0AAV1J1V0_9NEOP</name>
<keyword evidence="6" id="KW-0560">Oxidoreductase</keyword>
<evidence type="ECO:0000313" key="9">
    <source>
        <dbReference type="Proteomes" id="UP001497472"/>
    </source>
</evidence>
<dbReference type="InterPro" id="IPR003171">
    <property type="entry name" value="Mehydrof_redctse-like"/>
</dbReference>
<gene>
    <name evidence="8" type="ORF">LNINA_LOCUS2935</name>
</gene>
<dbReference type="PANTHER" id="PTHR45754">
    <property type="entry name" value="METHYLENETETRAHYDROFOLATE REDUCTASE"/>
    <property type="match status" value="1"/>
</dbReference>
<comment type="pathway">
    <text evidence="2 7">One-carbon metabolism; tetrahydrofolate interconversion.</text>
</comment>
<dbReference type="Gene3D" id="3.20.20.220">
    <property type="match status" value="1"/>
</dbReference>
<dbReference type="Pfam" id="PF02219">
    <property type="entry name" value="MTHFR"/>
    <property type="match status" value="1"/>
</dbReference>
<evidence type="ECO:0000256" key="1">
    <source>
        <dbReference type="ARBA" id="ARBA00001974"/>
    </source>
</evidence>
<organism evidence="8 9">
    <name type="scientific">Leptosia nina</name>
    <dbReference type="NCBI Taxonomy" id="320188"/>
    <lineage>
        <taxon>Eukaryota</taxon>
        <taxon>Metazoa</taxon>
        <taxon>Ecdysozoa</taxon>
        <taxon>Arthropoda</taxon>
        <taxon>Hexapoda</taxon>
        <taxon>Insecta</taxon>
        <taxon>Pterygota</taxon>
        <taxon>Neoptera</taxon>
        <taxon>Endopterygota</taxon>
        <taxon>Lepidoptera</taxon>
        <taxon>Glossata</taxon>
        <taxon>Ditrysia</taxon>
        <taxon>Papilionoidea</taxon>
        <taxon>Pieridae</taxon>
        <taxon>Pierinae</taxon>
        <taxon>Leptosia</taxon>
    </lineage>
</organism>
<keyword evidence="5" id="KW-0274">FAD</keyword>
<dbReference type="GO" id="GO:0004489">
    <property type="term" value="F:methylenetetrahydrofolate reductase [NAD(P)H] activity"/>
    <property type="evidence" value="ECO:0007669"/>
    <property type="project" value="InterPro"/>
</dbReference>